<keyword evidence="3" id="KW-0862">Zinc</keyword>
<dbReference type="InterPro" id="IPR051615">
    <property type="entry name" value="Transcr_Regulatory_Elem"/>
</dbReference>
<feature type="compositionally biased region" description="Polar residues" evidence="9">
    <location>
        <begin position="733"/>
        <end position="751"/>
    </location>
</feature>
<dbReference type="GO" id="GO:0003677">
    <property type="term" value="F:DNA binding"/>
    <property type="evidence" value="ECO:0007669"/>
    <property type="project" value="UniProtKB-KW"/>
</dbReference>
<dbReference type="SMART" id="SM00906">
    <property type="entry name" value="Fungal_trans"/>
    <property type="match status" value="1"/>
</dbReference>
<keyword evidence="2" id="KW-0479">Metal-binding</keyword>
<evidence type="ECO:0000256" key="2">
    <source>
        <dbReference type="ARBA" id="ARBA00022723"/>
    </source>
</evidence>
<keyword evidence="6" id="KW-0804">Transcription</keyword>
<feature type="compositionally biased region" description="Low complexity" evidence="9">
    <location>
        <begin position="9"/>
        <end position="37"/>
    </location>
</feature>
<dbReference type="GeneID" id="27313413"/>
<feature type="compositionally biased region" description="Low complexity" evidence="9">
    <location>
        <begin position="713"/>
        <end position="732"/>
    </location>
</feature>
<evidence type="ECO:0000256" key="7">
    <source>
        <dbReference type="ARBA" id="ARBA00023242"/>
    </source>
</evidence>
<keyword evidence="7" id="KW-0539">Nucleus</keyword>
<accession>A0A0D1XLB8</accession>
<dbReference type="Pfam" id="PF00172">
    <property type="entry name" value="Zn_clus"/>
    <property type="match status" value="1"/>
</dbReference>
<dbReference type="CDD" id="cd00067">
    <property type="entry name" value="GAL4"/>
    <property type="match status" value="1"/>
</dbReference>
<dbReference type="VEuPathDB" id="FungiDB:PV09_05440"/>
<organism evidence="11 12">
    <name type="scientific">Verruconis gallopava</name>
    <dbReference type="NCBI Taxonomy" id="253628"/>
    <lineage>
        <taxon>Eukaryota</taxon>
        <taxon>Fungi</taxon>
        <taxon>Dikarya</taxon>
        <taxon>Ascomycota</taxon>
        <taxon>Pezizomycotina</taxon>
        <taxon>Dothideomycetes</taxon>
        <taxon>Pleosporomycetidae</taxon>
        <taxon>Venturiales</taxon>
        <taxon>Sympoventuriaceae</taxon>
        <taxon>Verruconis</taxon>
    </lineage>
</organism>
<keyword evidence="4" id="KW-0805">Transcription regulation</keyword>
<dbReference type="SUPFAM" id="SSF57701">
    <property type="entry name" value="Zn2/Cys6 DNA-binding domain"/>
    <property type="match status" value="1"/>
</dbReference>
<dbReference type="STRING" id="253628.A0A0D1XLB8"/>
<dbReference type="RefSeq" id="XP_016213085.1">
    <property type="nucleotide sequence ID" value="XM_016358946.1"/>
</dbReference>
<dbReference type="PANTHER" id="PTHR31313:SF81">
    <property type="entry name" value="TY1 ENHANCER ACTIVATOR"/>
    <property type="match status" value="1"/>
</dbReference>
<evidence type="ECO:0000313" key="11">
    <source>
        <dbReference type="EMBL" id="KIW03216.1"/>
    </source>
</evidence>
<dbReference type="OrthoDB" id="3911960at2759"/>
<protein>
    <recommendedName>
        <fullName evidence="10">Zn(2)-C6 fungal-type domain-containing protein</fullName>
    </recommendedName>
</protein>
<dbReference type="PANTHER" id="PTHR31313">
    <property type="entry name" value="TY1 ENHANCER ACTIVATOR"/>
    <property type="match status" value="1"/>
</dbReference>
<dbReference type="InterPro" id="IPR001138">
    <property type="entry name" value="Zn2Cys6_DnaBD"/>
</dbReference>
<gene>
    <name evidence="11" type="ORF">PV09_05440</name>
</gene>
<dbReference type="InterPro" id="IPR036864">
    <property type="entry name" value="Zn2-C6_fun-type_DNA-bd_sf"/>
</dbReference>
<dbReference type="Pfam" id="PF04082">
    <property type="entry name" value="Fungal_trans"/>
    <property type="match status" value="1"/>
</dbReference>
<evidence type="ECO:0000313" key="12">
    <source>
        <dbReference type="Proteomes" id="UP000053259"/>
    </source>
</evidence>
<dbReference type="InParanoid" id="A0A0D1XLB8"/>
<evidence type="ECO:0000256" key="5">
    <source>
        <dbReference type="ARBA" id="ARBA00023125"/>
    </source>
</evidence>
<sequence>MSLPPPTNASAQAGQSPSQSNTPVTSTPPSSGPTKPTYSKRGKITIVACVNCRRRKTKCDGQRPVCAQCQARDGAQCHYDMNEEQRRLTYLRENVEQLHEEKSALESLIHNLRISPEDEAIAILRRLRQGTDPHTLVQHIQVGRTLTKVSNPTTEAPPPPAGLSDVHARLIQSITKASPEEIDEIIRRLRIHENAGSILNSIQGGGLLQPLEKSGIYSAPEHIFGLTRAGQQTSTELSNASHLHRGQQPRQVLTPKGNPSKFWISAPLNGQYDQDIVNHALRLYFTWQHCFFQSFPQALFLQDMSSGSTKYCSRLLVNAVCSAGCLLSPWSELPTGNQRPQEVSRITFDDAVRELAMVDEPSIPTIAGLFILSHVEGNRGRMHRAWDYCGRAARMALDLNLHLRDDRQGVDEVEVRAKSHAFWGCFIADQLLSFTLGRIPQIPITAITIDLPSIVEADDLAPWEPVGDGSKTKVPGARSTTFYEVASLSRILNSTLYLFFAPSQVLKGSLLLDEYNKYKAWYSRLPPIVQLVDEPAPHVLCLHMYYHAAVLLLFRPFLKAKFTQSNVSPSEVCRASAASISRLFNQHRRLYDSVGIYTLQMHCLLAACTIHIINTPAIASTQYLISAAKHFHDLAHVNGWAVECISILKNLVEKWQIVLPMEADLALFQDTAARTSHDENESGRAKRSAFAPPDVPPNPQQKKPKLAIPRMLGRSPSSEQSSSGSAESPASRPNSSLAGHSSTANESSKGSNPPGLHREATSQLNYLFAPFPNQPAPMLAPTHSSDVLEMESRGQMPQQPRVDFDGLTFESGTGWFDPFMGFDTAGSIGEGEQRP</sequence>
<dbReference type="PROSITE" id="PS00463">
    <property type="entry name" value="ZN2_CY6_FUNGAL_1"/>
    <property type="match status" value="1"/>
</dbReference>
<evidence type="ECO:0000256" key="6">
    <source>
        <dbReference type="ARBA" id="ARBA00023163"/>
    </source>
</evidence>
<evidence type="ECO:0000256" key="4">
    <source>
        <dbReference type="ARBA" id="ARBA00023015"/>
    </source>
</evidence>
<keyword evidence="12" id="KW-1185">Reference proteome</keyword>
<dbReference type="FunCoup" id="A0A0D1XLB8">
    <property type="interactions" value="201"/>
</dbReference>
<dbReference type="HOGENOM" id="CLU_007003_0_2_1"/>
<evidence type="ECO:0000256" key="8">
    <source>
        <dbReference type="SAM" id="Coils"/>
    </source>
</evidence>
<dbReference type="CDD" id="cd12148">
    <property type="entry name" value="fungal_TF_MHR"/>
    <property type="match status" value="1"/>
</dbReference>
<evidence type="ECO:0000256" key="9">
    <source>
        <dbReference type="SAM" id="MobiDB-lite"/>
    </source>
</evidence>
<dbReference type="Proteomes" id="UP000053259">
    <property type="component" value="Unassembled WGS sequence"/>
</dbReference>
<feature type="region of interest" description="Disordered" evidence="9">
    <location>
        <begin position="1"/>
        <end position="39"/>
    </location>
</feature>
<dbReference type="InterPro" id="IPR007219">
    <property type="entry name" value="XnlR_reg_dom"/>
</dbReference>
<dbReference type="SMART" id="SM00066">
    <property type="entry name" value="GAL4"/>
    <property type="match status" value="1"/>
</dbReference>
<dbReference type="EMBL" id="KN847545">
    <property type="protein sequence ID" value="KIW03216.1"/>
    <property type="molecule type" value="Genomic_DNA"/>
</dbReference>
<proteinExistence type="predicted"/>
<dbReference type="GO" id="GO:0000981">
    <property type="term" value="F:DNA-binding transcription factor activity, RNA polymerase II-specific"/>
    <property type="evidence" value="ECO:0007669"/>
    <property type="project" value="InterPro"/>
</dbReference>
<evidence type="ECO:0000256" key="3">
    <source>
        <dbReference type="ARBA" id="ARBA00022833"/>
    </source>
</evidence>
<keyword evidence="5" id="KW-0238">DNA-binding</keyword>
<dbReference type="Gene3D" id="4.10.240.10">
    <property type="entry name" value="Zn(2)-C6 fungal-type DNA-binding domain"/>
    <property type="match status" value="1"/>
</dbReference>
<dbReference type="AlphaFoldDB" id="A0A0D1XLB8"/>
<feature type="region of interest" description="Disordered" evidence="9">
    <location>
        <begin position="676"/>
        <end position="758"/>
    </location>
</feature>
<feature type="domain" description="Zn(2)-C6 fungal-type" evidence="10">
    <location>
        <begin position="48"/>
        <end position="79"/>
    </location>
</feature>
<dbReference type="GO" id="GO:0006351">
    <property type="term" value="P:DNA-templated transcription"/>
    <property type="evidence" value="ECO:0007669"/>
    <property type="project" value="InterPro"/>
</dbReference>
<reference evidence="11 12" key="1">
    <citation type="submission" date="2015-01" db="EMBL/GenBank/DDBJ databases">
        <title>The Genome Sequence of Ochroconis gallopava CBS43764.</title>
        <authorList>
            <consortium name="The Broad Institute Genomics Platform"/>
            <person name="Cuomo C."/>
            <person name="de Hoog S."/>
            <person name="Gorbushina A."/>
            <person name="Stielow B."/>
            <person name="Teixiera M."/>
            <person name="Abouelleil A."/>
            <person name="Chapman S.B."/>
            <person name="Priest M."/>
            <person name="Young S.K."/>
            <person name="Wortman J."/>
            <person name="Nusbaum C."/>
            <person name="Birren B."/>
        </authorList>
    </citation>
    <scope>NUCLEOTIDE SEQUENCE [LARGE SCALE GENOMIC DNA]</scope>
    <source>
        <strain evidence="11 12">CBS 43764</strain>
    </source>
</reference>
<evidence type="ECO:0000259" key="10">
    <source>
        <dbReference type="PROSITE" id="PS50048"/>
    </source>
</evidence>
<evidence type="ECO:0000256" key="1">
    <source>
        <dbReference type="ARBA" id="ARBA00004123"/>
    </source>
</evidence>
<name>A0A0D1XLB8_9PEZI</name>
<dbReference type="PROSITE" id="PS50048">
    <property type="entry name" value="ZN2_CY6_FUNGAL_2"/>
    <property type="match status" value="1"/>
</dbReference>
<dbReference type="GO" id="GO:0008270">
    <property type="term" value="F:zinc ion binding"/>
    <property type="evidence" value="ECO:0007669"/>
    <property type="project" value="InterPro"/>
</dbReference>
<dbReference type="GO" id="GO:0005634">
    <property type="term" value="C:nucleus"/>
    <property type="evidence" value="ECO:0007669"/>
    <property type="project" value="UniProtKB-SubCell"/>
</dbReference>
<feature type="coiled-coil region" evidence="8">
    <location>
        <begin position="81"/>
        <end position="115"/>
    </location>
</feature>
<keyword evidence="8" id="KW-0175">Coiled coil</keyword>
<comment type="subcellular location">
    <subcellularLocation>
        <location evidence="1">Nucleus</location>
    </subcellularLocation>
</comment>